<keyword evidence="2" id="KW-0449">Lipoprotein</keyword>
<evidence type="ECO:0000256" key="1">
    <source>
        <dbReference type="SAM" id="SignalP"/>
    </source>
</evidence>
<dbReference type="SUPFAM" id="SSF89392">
    <property type="entry name" value="Prokaryotic lipoproteins and lipoprotein localization factors"/>
    <property type="match status" value="1"/>
</dbReference>
<feature type="chain" id="PRO_5046752774" evidence="1">
    <location>
        <begin position="25"/>
        <end position="359"/>
    </location>
</feature>
<gene>
    <name evidence="2" type="ORF">ACFO3P_19835</name>
</gene>
<evidence type="ECO:0000313" key="2">
    <source>
        <dbReference type="EMBL" id="MFC4664434.1"/>
    </source>
</evidence>
<dbReference type="InterPro" id="IPR029046">
    <property type="entry name" value="LolA/LolB/LppX"/>
</dbReference>
<accession>A0ABV9K2V3</accession>
<feature type="signal peptide" evidence="1">
    <location>
        <begin position="1"/>
        <end position="24"/>
    </location>
</feature>
<dbReference type="RefSeq" id="WP_193064106.1">
    <property type="nucleotide sequence ID" value="NZ_JBHSFT010000049.1"/>
</dbReference>
<name>A0ABV9K2V3_9BACI</name>
<dbReference type="InterPro" id="IPR052944">
    <property type="entry name" value="Sporulation_related"/>
</dbReference>
<protein>
    <submittedName>
        <fullName evidence="2">Outer membrane lipoprotein carrier protein LolA</fullName>
    </submittedName>
</protein>
<keyword evidence="3" id="KW-1185">Reference proteome</keyword>
<dbReference type="EMBL" id="JBHSFT010000049">
    <property type="protein sequence ID" value="MFC4664434.1"/>
    <property type="molecule type" value="Genomic_DNA"/>
</dbReference>
<sequence length="359" mass="41254">MSKFRWKASLIAASILFLVLGGCSQNVEVSAEEIIHNVVETEVEEIDEFYGKSEMTVYEGEDIIEESVMEEYASGNNRKIIMRGDTEAGEEEIETLNNGEKMVMYNKSDGTAQEMDTSVFEGIQISPKEIFQNMLAGMEDSHDYEVIGDEQLLDRDTFHMKLEAKEANSLMGDMEIWVDKETWIILKTISETGDSKMESVYTELDFSPDFTEDTFTLDIPEEIEITDMEDNFSSEFISVEEAEEELGQAFYMFSEEDYHLGEIELYGSDGELQRKELNLTYISDDEIPMFNLSIFESPADMEIEESDVEIRGNVAAYEESINNYYWDEDGLRYSLLINDPDMEEEVLELTEEMILSSEQ</sequence>
<evidence type="ECO:0000313" key="3">
    <source>
        <dbReference type="Proteomes" id="UP001595988"/>
    </source>
</evidence>
<keyword evidence="1" id="KW-0732">Signal</keyword>
<dbReference type="Gene3D" id="2.50.20.10">
    <property type="entry name" value="Lipoprotein localisation LolA/LolB/LppX"/>
    <property type="match status" value="1"/>
</dbReference>
<comment type="caution">
    <text evidence="2">The sequence shown here is derived from an EMBL/GenBank/DDBJ whole genome shotgun (WGS) entry which is preliminary data.</text>
</comment>
<dbReference type="Proteomes" id="UP001595988">
    <property type="component" value="Unassembled WGS sequence"/>
</dbReference>
<reference evidence="3" key="1">
    <citation type="journal article" date="2019" name="Int. J. Syst. Evol. Microbiol.">
        <title>The Global Catalogue of Microorganisms (GCM) 10K type strain sequencing project: providing services to taxonomists for standard genome sequencing and annotation.</title>
        <authorList>
            <consortium name="The Broad Institute Genomics Platform"/>
            <consortium name="The Broad Institute Genome Sequencing Center for Infectious Disease"/>
            <person name="Wu L."/>
            <person name="Ma J."/>
        </authorList>
    </citation>
    <scope>NUCLEOTIDE SEQUENCE [LARGE SCALE GENOMIC DNA]</scope>
    <source>
        <strain evidence="3">CCUG 37257</strain>
    </source>
</reference>
<organism evidence="2 3">
    <name type="scientific">Oceanobacillus aidingensis</name>
    <dbReference type="NCBI Taxonomy" id="645964"/>
    <lineage>
        <taxon>Bacteria</taxon>
        <taxon>Bacillati</taxon>
        <taxon>Bacillota</taxon>
        <taxon>Bacilli</taxon>
        <taxon>Bacillales</taxon>
        <taxon>Bacillaceae</taxon>
        <taxon>Oceanobacillus</taxon>
    </lineage>
</organism>
<dbReference type="PROSITE" id="PS51257">
    <property type="entry name" value="PROKAR_LIPOPROTEIN"/>
    <property type="match status" value="1"/>
</dbReference>
<dbReference type="PANTHER" id="PTHR37507">
    <property type="entry name" value="SPORULATION PROTEIN YDCC"/>
    <property type="match status" value="1"/>
</dbReference>
<proteinExistence type="predicted"/>
<dbReference type="PANTHER" id="PTHR37507:SF2">
    <property type="entry name" value="SPORULATION PROTEIN YDCC"/>
    <property type="match status" value="1"/>
</dbReference>